<dbReference type="EMBL" id="GL349448">
    <property type="protein sequence ID" value="KNC47761.1"/>
    <property type="molecule type" value="Genomic_DNA"/>
</dbReference>
<dbReference type="PANTHER" id="PTHR39299:SF1">
    <property type="entry name" value="TRANSMEMBRANE PROTEIN"/>
    <property type="match status" value="1"/>
</dbReference>
<feature type="transmembrane region" description="Helical" evidence="1">
    <location>
        <begin position="233"/>
        <end position="256"/>
    </location>
</feature>
<evidence type="ECO:0000259" key="2">
    <source>
        <dbReference type="Pfam" id="PF25044"/>
    </source>
</evidence>
<dbReference type="Pfam" id="PF25044">
    <property type="entry name" value="DUF7789"/>
    <property type="match status" value="1"/>
</dbReference>
<keyword evidence="1" id="KW-0812">Transmembrane</keyword>
<evidence type="ECO:0000313" key="3">
    <source>
        <dbReference type="EMBL" id="KNC47761.1"/>
    </source>
</evidence>
<keyword evidence="1" id="KW-0472">Membrane</keyword>
<feature type="transmembrane region" description="Helical" evidence="1">
    <location>
        <begin position="23"/>
        <end position="47"/>
    </location>
</feature>
<name>A0A0L0D6Q1_THETB</name>
<dbReference type="AlphaFoldDB" id="A0A0L0D6Q1"/>
<feature type="transmembrane region" description="Helical" evidence="1">
    <location>
        <begin position="128"/>
        <end position="148"/>
    </location>
</feature>
<feature type="transmembrane region" description="Helical" evidence="1">
    <location>
        <begin position="268"/>
        <end position="288"/>
    </location>
</feature>
<feature type="transmembrane region" description="Helical" evidence="1">
    <location>
        <begin position="67"/>
        <end position="86"/>
    </location>
</feature>
<feature type="transmembrane region" description="Helical" evidence="1">
    <location>
        <begin position="203"/>
        <end position="221"/>
    </location>
</feature>
<gene>
    <name evidence="3" type="ORF">AMSG_03988</name>
</gene>
<keyword evidence="1" id="KW-1133">Transmembrane helix</keyword>
<dbReference type="Proteomes" id="UP000054408">
    <property type="component" value="Unassembled WGS sequence"/>
</dbReference>
<accession>A0A0L0D6Q1</accession>
<dbReference type="OrthoDB" id="2448307at2759"/>
<proteinExistence type="predicted"/>
<organism evidence="3 4">
    <name type="scientific">Thecamonas trahens ATCC 50062</name>
    <dbReference type="NCBI Taxonomy" id="461836"/>
    <lineage>
        <taxon>Eukaryota</taxon>
        <taxon>Apusozoa</taxon>
        <taxon>Apusomonadida</taxon>
        <taxon>Apusomonadidae</taxon>
        <taxon>Thecamonas</taxon>
    </lineage>
</organism>
<dbReference type="InterPro" id="IPR056691">
    <property type="entry name" value="DUF7789"/>
</dbReference>
<dbReference type="GeneID" id="25563554"/>
<dbReference type="OMA" id="IFEPAYI"/>
<evidence type="ECO:0000256" key="1">
    <source>
        <dbReference type="SAM" id="Phobius"/>
    </source>
</evidence>
<keyword evidence="4" id="KW-1185">Reference proteome</keyword>
<feature type="transmembrane region" description="Helical" evidence="1">
    <location>
        <begin position="98"/>
        <end position="116"/>
    </location>
</feature>
<feature type="transmembrane region" description="Helical" evidence="1">
    <location>
        <begin position="174"/>
        <end position="197"/>
    </location>
</feature>
<protein>
    <recommendedName>
        <fullName evidence="2">DUF7789 domain-containing protein</fullName>
    </recommendedName>
</protein>
<sequence>MVQTAWATKLRDKLLRLNRVSKAFLILATADCFIIIVLALLQLITGYTTVGTSTTDKSIGENGVPRYVYWSILEILTVCFFLYFAWDSVLTENVFELWAFQIATFLASVYAVIQYYSVEEENNTVGAFQLAVILTFQVCFWALSYTLHRSFGWWVFRRLGADIELKSMYKNYQLFLAQVKFDLQFGLLLVMMSTFFFAAASPVFVFVEIVMLAFTIFYATLGIRGIQREDRRLMHWFFGLGIIAPINIVIKAVLIASDPDDYGANAPYAQMAVTASLAIINRITVMINGKRAYENFGRGLRENAFDHTNDDDAAEAPEAMDVALLPVFDTPSSNAVARGRHSSLTVQDYDPNLVDASALFQPTLES</sequence>
<evidence type="ECO:0000313" key="4">
    <source>
        <dbReference type="Proteomes" id="UP000054408"/>
    </source>
</evidence>
<dbReference type="RefSeq" id="XP_013759239.1">
    <property type="nucleotide sequence ID" value="XM_013903785.1"/>
</dbReference>
<dbReference type="PANTHER" id="PTHR39299">
    <property type="entry name" value="TRANSMEMBRANE PROTEIN"/>
    <property type="match status" value="1"/>
</dbReference>
<reference evidence="3 4" key="1">
    <citation type="submission" date="2010-05" db="EMBL/GenBank/DDBJ databases">
        <title>The Genome Sequence of Thecamonas trahens ATCC 50062.</title>
        <authorList>
            <consortium name="The Broad Institute Genome Sequencing Platform"/>
            <person name="Russ C."/>
            <person name="Cuomo C."/>
            <person name="Shea T."/>
            <person name="Young S.K."/>
            <person name="Zeng Q."/>
            <person name="Koehrsen M."/>
            <person name="Haas B."/>
            <person name="Borodovsky M."/>
            <person name="Guigo R."/>
            <person name="Alvarado L."/>
            <person name="Berlin A."/>
            <person name="Bochicchio J."/>
            <person name="Borenstein D."/>
            <person name="Chapman S."/>
            <person name="Chen Z."/>
            <person name="Freedman E."/>
            <person name="Gellesch M."/>
            <person name="Goldberg J."/>
            <person name="Griggs A."/>
            <person name="Gujja S."/>
            <person name="Heilman E."/>
            <person name="Heiman D."/>
            <person name="Hepburn T."/>
            <person name="Howarth C."/>
            <person name="Jen D."/>
            <person name="Larson L."/>
            <person name="Mehta T."/>
            <person name="Park D."/>
            <person name="Pearson M."/>
            <person name="Roberts A."/>
            <person name="Saif S."/>
            <person name="Shenoy N."/>
            <person name="Sisk P."/>
            <person name="Stolte C."/>
            <person name="Sykes S."/>
            <person name="Thomson T."/>
            <person name="Walk T."/>
            <person name="White J."/>
            <person name="Yandava C."/>
            <person name="Burger G."/>
            <person name="Gray M.W."/>
            <person name="Holland P.W.H."/>
            <person name="King N."/>
            <person name="Lang F.B.F."/>
            <person name="Roger A.J."/>
            <person name="Ruiz-Trillo I."/>
            <person name="Lander E."/>
            <person name="Nusbaum C."/>
        </authorList>
    </citation>
    <scope>NUCLEOTIDE SEQUENCE [LARGE SCALE GENOMIC DNA]</scope>
    <source>
        <strain evidence="3 4">ATCC 50062</strain>
    </source>
</reference>
<feature type="domain" description="DUF7789" evidence="2">
    <location>
        <begin position="160"/>
        <end position="286"/>
    </location>
</feature>